<sequence length="540" mass="61970">MKKTAKALSFLLLLLLLSAGCGRMELWQETSSGLTASEQNAGVSAGTDEEEYVLTLFDKNSDRHKFDDRIAQEIMRRTGVRIQVIDSTDDAAEREELMYTYQDYPDMIKVDLDAIAKYQDAGFLIDLSPYLSRLPAVEEMYGDMLNRFRTEDGKLYYLGNWYGEDLDAVSGFQIRYDYLVELAGKERADSDEPFTQEEFLELLRSFAEKYPQIDGQPSIPFTTCLDYEYMGALQGMYGMKTYYEENGRLLHPAKDPRYIQMLSFLNQMYREGLLDKEWVLNRKDLYLDKIKSGRVFATACAYWDISSENSLLRAEGGGNAFYACYKVLGEGVEASETTYGGRNSLGWDAIAVTDHCRNMDAALRVIDFLASEEGQYLMLWGIEGEDWSYVDGVRTPNEDNLELFTRSISRTIEQTGIRRWIWFIKNGNGSDGSPYDLMTKYQPTIEAQIANRRMESDHWDTSIYLGLDPESGTEESLMWTNIENIYDETFPRMVNADSAESMLAMHEKLLLDMEAEGLSSVEAIWTENYQKRIGQWEAQD</sequence>
<evidence type="ECO:0000256" key="1">
    <source>
        <dbReference type="SAM" id="SignalP"/>
    </source>
</evidence>
<keyword evidence="1" id="KW-0732">Signal</keyword>
<organism evidence="2 3">
    <name type="scientific">Candidatus Eisenbergiella merdavium</name>
    <dbReference type="NCBI Taxonomy" id="2838551"/>
    <lineage>
        <taxon>Bacteria</taxon>
        <taxon>Bacillati</taxon>
        <taxon>Bacillota</taxon>
        <taxon>Clostridia</taxon>
        <taxon>Lachnospirales</taxon>
        <taxon>Lachnospiraceae</taxon>
        <taxon>Eisenbergiella</taxon>
    </lineage>
</organism>
<dbReference type="Gene3D" id="3.40.190.10">
    <property type="entry name" value="Periplasmic binding protein-like II"/>
    <property type="match status" value="2"/>
</dbReference>
<proteinExistence type="predicted"/>
<protein>
    <submittedName>
        <fullName evidence="2">ABC transporter substrate-binding protein</fullName>
    </submittedName>
</protein>
<dbReference type="AlphaFoldDB" id="A0A9D2NDY8"/>
<dbReference type="EMBL" id="DWWS01000018">
    <property type="protein sequence ID" value="HJC23003.1"/>
    <property type="molecule type" value="Genomic_DNA"/>
</dbReference>
<reference evidence="2" key="1">
    <citation type="journal article" date="2021" name="PeerJ">
        <title>Extensive microbial diversity within the chicken gut microbiome revealed by metagenomics and culture.</title>
        <authorList>
            <person name="Gilroy R."/>
            <person name="Ravi A."/>
            <person name="Getino M."/>
            <person name="Pursley I."/>
            <person name="Horton D.L."/>
            <person name="Alikhan N.F."/>
            <person name="Baker D."/>
            <person name="Gharbi K."/>
            <person name="Hall N."/>
            <person name="Watson M."/>
            <person name="Adriaenssens E.M."/>
            <person name="Foster-Nyarko E."/>
            <person name="Jarju S."/>
            <person name="Secka A."/>
            <person name="Antonio M."/>
            <person name="Oren A."/>
            <person name="Chaudhuri R.R."/>
            <person name="La Ragione R."/>
            <person name="Hildebrand F."/>
            <person name="Pallen M.J."/>
        </authorList>
    </citation>
    <scope>NUCLEOTIDE SEQUENCE</scope>
    <source>
        <strain evidence="2">USAMLcec2-132</strain>
    </source>
</reference>
<dbReference type="Proteomes" id="UP000823891">
    <property type="component" value="Unassembled WGS sequence"/>
</dbReference>
<dbReference type="InterPro" id="IPR050490">
    <property type="entry name" value="Bact_solute-bd_prot1"/>
</dbReference>
<dbReference type="PROSITE" id="PS51257">
    <property type="entry name" value="PROKAR_LIPOPROTEIN"/>
    <property type="match status" value="1"/>
</dbReference>
<dbReference type="PANTHER" id="PTHR43649:SF12">
    <property type="entry name" value="DIACETYLCHITOBIOSE BINDING PROTEIN DASA"/>
    <property type="match status" value="1"/>
</dbReference>
<feature type="chain" id="PRO_5038822280" evidence="1">
    <location>
        <begin position="24"/>
        <end position="540"/>
    </location>
</feature>
<gene>
    <name evidence="2" type="ORF">H9761_04780</name>
</gene>
<evidence type="ECO:0000313" key="2">
    <source>
        <dbReference type="EMBL" id="HJC23003.1"/>
    </source>
</evidence>
<name>A0A9D2NDY8_9FIRM</name>
<reference evidence="2" key="2">
    <citation type="submission" date="2021-04" db="EMBL/GenBank/DDBJ databases">
        <authorList>
            <person name="Gilroy R."/>
        </authorList>
    </citation>
    <scope>NUCLEOTIDE SEQUENCE</scope>
    <source>
        <strain evidence="2">USAMLcec2-132</strain>
    </source>
</reference>
<dbReference type="SUPFAM" id="SSF53850">
    <property type="entry name" value="Periplasmic binding protein-like II"/>
    <property type="match status" value="1"/>
</dbReference>
<dbReference type="PANTHER" id="PTHR43649">
    <property type="entry name" value="ARABINOSE-BINDING PROTEIN-RELATED"/>
    <property type="match status" value="1"/>
</dbReference>
<evidence type="ECO:0000313" key="3">
    <source>
        <dbReference type="Proteomes" id="UP000823891"/>
    </source>
</evidence>
<comment type="caution">
    <text evidence="2">The sequence shown here is derived from an EMBL/GenBank/DDBJ whole genome shotgun (WGS) entry which is preliminary data.</text>
</comment>
<accession>A0A9D2NDY8</accession>
<feature type="signal peptide" evidence="1">
    <location>
        <begin position="1"/>
        <end position="23"/>
    </location>
</feature>